<dbReference type="AlphaFoldDB" id="A0A0D2KHH3"/>
<name>A0A0D2KHH3_HYPSF</name>
<dbReference type="Pfam" id="PF20499">
    <property type="entry name" value="DUF6729"/>
    <property type="match status" value="1"/>
</dbReference>
<feature type="domain" description="DUF6729" evidence="2">
    <location>
        <begin position="93"/>
        <end position="303"/>
    </location>
</feature>
<dbReference type="OMA" id="ESHRNEF"/>
<dbReference type="OrthoDB" id="1920326at2759"/>
<dbReference type="SUPFAM" id="SSF53098">
    <property type="entry name" value="Ribonuclease H-like"/>
    <property type="match status" value="1"/>
</dbReference>
<proteinExistence type="predicted"/>
<evidence type="ECO:0000313" key="3">
    <source>
        <dbReference type="EMBL" id="KJA14047.1"/>
    </source>
</evidence>
<reference evidence="4" key="1">
    <citation type="submission" date="2014-04" db="EMBL/GenBank/DDBJ databases">
        <title>Evolutionary Origins and Diversification of the Mycorrhizal Mutualists.</title>
        <authorList>
            <consortium name="DOE Joint Genome Institute"/>
            <consortium name="Mycorrhizal Genomics Consortium"/>
            <person name="Kohler A."/>
            <person name="Kuo A."/>
            <person name="Nagy L.G."/>
            <person name="Floudas D."/>
            <person name="Copeland A."/>
            <person name="Barry K.W."/>
            <person name="Cichocki N."/>
            <person name="Veneault-Fourrey C."/>
            <person name="LaButti K."/>
            <person name="Lindquist E.A."/>
            <person name="Lipzen A."/>
            <person name="Lundell T."/>
            <person name="Morin E."/>
            <person name="Murat C."/>
            <person name="Riley R."/>
            <person name="Ohm R."/>
            <person name="Sun H."/>
            <person name="Tunlid A."/>
            <person name="Henrissat B."/>
            <person name="Grigoriev I.V."/>
            <person name="Hibbett D.S."/>
            <person name="Martin F."/>
        </authorList>
    </citation>
    <scope>NUCLEOTIDE SEQUENCE [LARGE SCALE GENOMIC DNA]</scope>
    <source>
        <strain evidence="4">FD-334 SS-4</strain>
    </source>
</reference>
<dbReference type="PANTHER" id="PTHR24401">
    <property type="entry name" value="SI:CH211-243P7.3-RELATED"/>
    <property type="match status" value="1"/>
</dbReference>
<organism evidence="3 4">
    <name type="scientific">Hypholoma sublateritium (strain FD-334 SS-4)</name>
    <dbReference type="NCBI Taxonomy" id="945553"/>
    <lineage>
        <taxon>Eukaryota</taxon>
        <taxon>Fungi</taxon>
        <taxon>Dikarya</taxon>
        <taxon>Basidiomycota</taxon>
        <taxon>Agaricomycotina</taxon>
        <taxon>Agaricomycetes</taxon>
        <taxon>Agaricomycetidae</taxon>
        <taxon>Agaricales</taxon>
        <taxon>Agaricineae</taxon>
        <taxon>Strophariaceae</taxon>
        <taxon>Hypholoma</taxon>
    </lineage>
</organism>
<dbReference type="InterPro" id="IPR012337">
    <property type="entry name" value="RNaseH-like_sf"/>
</dbReference>
<gene>
    <name evidence="3" type="ORF">HYPSUDRAFT_150845</name>
</gene>
<feature type="compositionally biased region" description="Acidic residues" evidence="1">
    <location>
        <begin position="33"/>
        <end position="51"/>
    </location>
</feature>
<feature type="region of interest" description="Disordered" evidence="1">
    <location>
        <begin position="1"/>
        <end position="64"/>
    </location>
</feature>
<feature type="non-terminal residue" evidence="3">
    <location>
        <position position="595"/>
    </location>
</feature>
<sequence length="595" mass="67670">MNIIPDEDPNRPVHNGVHENDMDNDVDGNGIGNEDDEADVNEDDDSGDEDNIPTPRPQRRPLPAWLMRPFRANVDASQSKFRDANGLPPLYSEDAQLSFHRPSTLFLLNHHELSPEVLFNPKFVLWDPLAFCNKIPCPNCRNTLQRHNVLPRPRRVVDLDGSIWLIGYRYRCRGCVHPISGRNTVTFRSWDPRLLAVLPMAVAAEFPARLTHRSGITNRLFSFMRSCFTSGMGAKQFSDALRVQHLLRYDRLHQQYLWVLAQRGRMDEWLGKQYQSFPPFDDASTDGPRNFVPSAQWLRDVYDTFIEEHQQDFNQHMALLSAEVCAIDHSHKITKHIATVNGERVFTALLTVTNQNGQVRECNLVATKSHSQFEHALIKIRQSLFMYGHLQPYLFYTDTMADKAFLESIFPSLREGVVPIEKHSNLEPFSIPDDVEVLVKDEASSINAALSTILDDVPVEESEPDIVVGFDAEWNVTVGNWGNYTRGEVSVVQIAYERRVYILQISRMLVERHLPEKLIMLLSNPRIRKAGRMVASDLKYLESSLDDPPPFLGALDLAAFARDRNVVPNAKIGLADLCAAVLQKQLAKNVSERIS</sequence>
<dbReference type="InterPro" id="IPR036397">
    <property type="entry name" value="RNaseH_sf"/>
</dbReference>
<feature type="compositionally biased region" description="Basic and acidic residues" evidence="1">
    <location>
        <begin position="8"/>
        <end position="21"/>
    </location>
</feature>
<evidence type="ECO:0000256" key="1">
    <source>
        <dbReference type="SAM" id="MobiDB-lite"/>
    </source>
</evidence>
<evidence type="ECO:0000259" key="2">
    <source>
        <dbReference type="Pfam" id="PF20499"/>
    </source>
</evidence>
<dbReference type="PANTHER" id="PTHR24401:SF29">
    <property type="entry name" value="SI:CH211-243P7.3-RELATED"/>
    <property type="match status" value="1"/>
</dbReference>
<dbReference type="EMBL" id="KN817697">
    <property type="protein sequence ID" value="KJA14047.1"/>
    <property type="molecule type" value="Genomic_DNA"/>
</dbReference>
<dbReference type="GO" id="GO:0003676">
    <property type="term" value="F:nucleic acid binding"/>
    <property type="evidence" value="ECO:0007669"/>
    <property type="project" value="InterPro"/>
</dbReference>
<keyword evidence="4" id="KW-1185">Reference proteome</keyword>
<accession>A0A0D2KHH3</accession>
<protein>
    <recommendedName>
        <fullName evidence="2">DUF6729 domain-containing protein</fullName>
    </recommendedName>
</protein>
<dbReference type="InterPro" id="IPR046616">
    <property type="entry name" value="DUF6729"/>
</dbReference>
<dbReference type="Proteomes" id="UP000054270">
    <property type="component" value="Unassembled WGS sequence"/>
</dbReference>
<dbReference type="Gene3D" id="3.30.420.10">
    <property type="entry name" value="Ribonuclease H-like superfamily/Ribonuclease H"/>
    <property type="match status" value="1"/>
</dbReference>
<evidence type="ECO:0000313" key="4">
    <source>
        <dbReference type="Proteomes" id="UP000054270"/>
    </source>
</evidence>